<dbReference type="EMBL" id="FOLM01000002">
    <property type="protein sequence ID" value="SFC16385.1"/>
    <property type="molecule type" value="Genomic_DNA"/>
</dbReference>
<evidence type="ECO:0000313" key="2">
    <source>
        <dbReference type="EMBL" id="SFC16385.1"/>
    </source>
</evidence>
<organism evidence="2 3">
    <name type="scientific">Streptomyces aidingensis</name>
    <dbReference type="NCBI Taxonomy" id="910347"/>
    <lineage>
        <taxon>Bacteria</taxon>
        <taxon>Bacillati</taxon>
        <taxon>Actinomycetota</taxon>
        <taxon>Actinomycetes</taxon>
        <taxon>Kitasatosporales</taxon>
        <taxon>Streptomycetaceae</taxon>
        <taxon>Streptomyces</taxon>
    </lineage>
</organism>
<dbReference type="OrthoDB" id="4246740at2"/>
<dbReference type="AlphaFoldDB" id="A0A1I1GXY4"/>
<accession>A0A1I1GXY4</accession>
<keyword evidence="3" id="KW-1185">Reference proteome</keyword>
<dbReference type="RefSeq" id="WP_093837495.1">
    <property type="nucleotide sequence ID" value="NZ_FOLM01000002.1"/>
</dbReference>
<feature type="transmembrane region" description="Helical" evidence="1">
    <location>
        <begin position="25"/>
        <end position="46"/>
    </location>
</feature>
<protein>
    <submittedName>
        <fullName evidence="2">Uncharacterized protein</fullName>
    </submittedName>
</protein>
<keyword evidence="1" id="KW-0812">Transmembrane</keyword>
<feature type="transmembrane region" description="Helical" evidence="1">
    <location>
        <begin position="61"/>
        <end position="79"/>
    </location>
</feature>
<keyword evidence="1" id="KW-0472">Membrane</keyword>
<reference evidence="2 3" key="1">
    <citation type="submission" date="2016-10" db="EMBL/GenBank/DDBJ databases">
        <authorList>
            <person name="de Groot N.N."/>
        </authorList>
    </citation>
    <scope>NUCLEOTIDE SEQUENCE [LARGE SCALE GENOMIC DNA]</scope>
    <source>
        <strain evidence="2 3">CGMCC 4.5739</strain>
    </source>
</reference>
<keyword evidence="1" id="KW-1133">Transmembrane helix</keyword>
<dbReference type="STRING" id="910347.SAMN05421773_102171"/>
<evidence type="ECO:0000313" key="3">
    <source>
        <dbReference type="Proteomes" id="UP000199207"/>
    </source>
</evidence>
<proteinExistence type="predicted"/>
<name>A0A1I1GXY4_9ACTN</name>
<evidence type="ECO:0000256" key="1">
    <source>
        <dbReference type="SAM" id="Phobius"/>
    </source>
</evidence>
<dbReference type="Proteomes" id="UP000199207">
    <property type="component" value="Unassembled WGS sequence"/>
</dbReference>
<gene>
    <name evidence="2" type="ORF">SAMN05421773_102171</name>
</gene>
<sequence>MAGEAEKALGALVGRYETDNRRRGTVALIALLVGLAATAVTVPVVIETFDSAGAQGGTGSGRLAGLLGGVALLGLWGGISRGSQYLRLHGEVFHLREGGLVHRRTGETRVIPWSQIRGVRDRGQSNFVSRPLGWDVHCTIRVRGGRRLLITGFTPGAERLVAAVDAAARQGVPPRAV</sequence>